<organism evidence="10 11">
    <name type="scientific">Lasius niger</name>
    <name type="common">Black garden ant</name>
    <dbReference type="NCBI Taxonomy" id="67767"/>
    <lineage>
        <taxon>Eukaryota</taxon>
        <taxon>Metazoa</taxon>
        <taxon>Ecdysozoa</taxon>
        <taxon>Arthropoda</taxon>
        <taxon>Hexapoda</taxon>
        <taxon>Insecta</taxon>
        <taxon>Pterygota</taxon>
        <taxon>Neoptera</taxon>
        <taxon>Endopterygota</taxon>
        <taxon>Hymenoptera</taxon>
        <taxon>Apocrita</taxon>
        <taxon>Aculeata</taxon>
        <taxon>Formicoidea</taxon>
        <taxon>Formicidae</taxon>
        <taxon>Formicinae</taxon>
        <taxon>Lasius</taxon>
        <taxon>Lasius</taxon>
    </lineage>
</organism>
<dbReference type="PROSITE" id="PS50240">
    <property type="entry name" value="TRYPSIN_DOM"/>
    <property type="match status" value="1"/>
</dbReference>
<dbReference type="EMBL" id="LBMM01000961">
    <property type="protein sequence ID" value="KMQ97152.1"/>
    <property type="molecule type" value="Genomic_DNA"/>
</dbReference>
<keyword evidence="11" id="KW-1185">Reference proteome</keyword>
<evidence type="ECO:0000256" key="5">
    <source>
        <dbReference type="ARBA" id="ARBA00022801"/>
    </source>
</evidence>
<keyword evidence="3 10" id="KW-0645">Protease</keyword>
<dbReference type="Proteomes" id="UP000036403">
    <property type="component" value="Unassembled WGS sequence"/>
</dbReference>
<dbReference type="InterPro" id="IPR050127">
    <property type="entry name" value="Serine_Proteases_S1"/>
</dbReference>
<dbReference type="PaxDb" id="67767-A0A0J7L2Y0"/>
<dbReference type="STRING" id="67767.A0A0J7L2Y0"/>
<keyword evidence="10" id="KW-0472">Membrane</keyword>
<keyword evidence="5" id="KW-0378">Hydrolase</keyword>
<evidence type="ECO:0000256" key="4">
    <source>
        <dbReference type="ARBA" id="ARBA00022729"/>
    </source>
</evidence>
<dbReference type="OrthoDB" id="10059102at2759"/>
<keyword evidence="7" id="KW-1015">Disulfide bond</keyword>
<dbReference type="CDD" id="cd00190">
    <property type="entry name" value="Tryp_SPc"/>
    <property type="match status" value="1"/>
</dbReference>
<gene>
    <name evidence="10" type="ORF">RF55_2524</name>
</gene>
<dbReference type="InterPro" id="IPR009003">
    <property type="entry name" value="Peptidase_S1_PA"/>
</dbReference>
<keyword evidence="10" id="KW-0812">Transmembrane</keyword>
<dbReference type="PANTHER" id="PTHR24264">
    <property type="entry name" value="TRYPSIN-RELATED"/>
    <property type="match status" value="1"/>
</dbReference>
<keyword evidence="6" id="KW-0720">Serine protease</keyword>
<dbReference type="PRINTS" id="PR00722">
    <property type="entry name" value="CHYMOTRYPSIN"/>
</dbReference>
<dbReference type="InterPro" id="IPR043504">
    <property type="entry name" value="Peptidase_S1_PA_chymotrypsin"/>
</dbReference>
<dbReference type="GO" id="GO:0005615">
    <property type="term" value="C:extracellular space"/>
    <property type="evidence" value="ECO:0007669"/>
    <property type="project" value="TreeGrafter"/>
</dbReference>
<evidence type="ECO:0000313" key="11">
    <source>
        <dbReference type="Proteomes" id="UP000036403"/>
    </source>
</evidence>
<protein>
    <submittedName>
        <fullName evidence="10">Transmembrane protease serine 9-like protein</fullName>
    </submittedName>
</protein>
<keyword evidence="8" id="KW-0325">Glycoprotein</keyword>
<dbReference type="InterPro" id="IPR001254">
    <property type="entry name" value="Trypsin_dom"/>
</dbReference>
<evidence type="ECO:0000256" key="6">
    <source>
        <dbReference type="ARBA" id="ARBA00022825"/>
    </source>
</evidence>
<sequence length="175" mass="18528">MVCSRNGEIIQPWTIMVVGGVLKLDENTTTRQERGVEKFRVHPNFNSITLHNDVAVLQLLKPFKLTPEVHNVALPGNPPVPKTICQVSGWGYPASGIPIVSNDLMYVDLPIQSTKKCRELLVNITDLPAGMFCAGYLAGGKDACQGDSGGGMVCNGILTGVVSGGEGCALPLIPG</sequence>
<comment type="subcellular location">
    <subcellularLocation>
        <location evidence="1">Secreted</location>
    </subcellularLocation>
</comment>
<comment type="caution">
    <text evidence="10">The sequence shown here is derived from an EMBL/GenBank/DDBJ whole genome shotgun (WGS) entry which is preliminary data.</text>
</comment>
<evidence type="ECO:0000256" key="8">
    <source>
        <dbReference type="ARBA" id="ARBA00023180"/>
    </source>
</evidence>
<dbReference type="SMART" id="SM00020">
    <property type="entry name" value="Tryp_SPc"/>
    <property type="match status" value="1"/>
</dbReference>
<keyword evidence="4" id="KW-0732">Signal</keyword>
<accession>A0A0J7L2Y0</accession>
<evidence type="ECO:0000256" key="2">
    <source>
        <dbReference type="ARBA" id="ARBA00022525"/>
    </source>
</evidence>
<dbReference type="GO" id="GO:0004252">
    <property type="term" value="F:serine-type endopeptidase activity"/>
    <property type="evidence" value="ECO:0007669"/>
    <property type="project" value="InterPro"/>
</dbReference>
<evidence type="ECO:0000256" key="1">
    <source>
        <dbReference type="ARBA" id="ARBA00004613"/>
    </source>
</evidence>
<feature type="domain" description="Peptidase S1" evidence="9">
    <location>
        <begin position="1"/>
        <end position="175"/>
    </location>
</feature>
<dbReference type="Gene3D" id="2.40.10.10">
    <property type="entry name" value="Trypsin-like serine proteases"/>
    <property type="match status" value="2"/>
</dbReference>
<reference evidence="10 11" key="1">
    <citation type="submission" date="2015-04" db="EMBL/GenBank/DDBJ databases">
        <title>Lasius niger genome sequencing.</title>
        <authorList>
            <person name="Konorov E.A."/>
            <person name="Nikitin M.A."/>
            <person name="Kirill M.V."/>
            <person name="Chang P."/>
        </authorList>
    </citation>
    <scope>NUCLEOTIDE SEQUENCE [LARGE SCALE GENOMIC DNA]</scope>
    <source>
        <tissue evidence="10">Whole</tissue>
    </source>
</reference>
<name>A0A0J7L2Y0_LASNI</name>
<evidence type="ECO:0000259" key="9">
    <source>
        <dbReference type="PROSITE" id="PS50240"/>
    </source>
</evidence>
<dbReference type="PANTHER" id="PTHR24264:SF65">
    <property type="entry name" value="SRCR DOMAIN-CONTAINING PROTEIN"/>
    <property type="match status" value="1"/>
</dbReference>
<dbReference type="InterPro" id="IPR001314">
    <property type="entry name" value="Peptidase_S1A"/>
</dbReference>
<evidence type="ECO:0000256" key="7">
    <source>
        <dbReference type="ARBA" id="ARBA00023157"/>
    </source>
</evidence>
<evidence type="ECO:0000256" key="3">
    <source>
        <dbReference type="ARBA" id="ARBA00022670"/>
    </source>
</evidence>
<dbReference type="AlphaFoldDB" id="A0A0J7L2Y0"/>
<dbReference type="SUPFAM" id="SSF50494">
    <property type="entry name" value="Trypsin-like serine proteases"/>
    <property type="match status" value="1"/>
</dbReference>
<evidence type="ECO:0000313" key="10">
    <source>
        <dbReference type="EMBL" id="KMQ97152.1"/>
    </source>
</evidence>
<keyword evidence="2" id="KW-0964">Secreted</keyword>
<dbReference type="FunFam" id="2.40.10.10:FF:000054">
    <property type="entry name" value="Complement C1r subcomponent"/>
    <property type="match status" value="1"/>
</dbReference>
<dbReference type="GO" id="GO:0006508">
    <property type="term" value="P:proteolysis"/>
    <property type="evidence" value="ECO:0007669"/>
    <property type="project" value="UniProtKB-KW"/>
</dbReference>
<proteinExistence type="predicted"/>
<dbReference type="Pfam" id="PF00089">
    <property type="entry name" value="Trypsin"/>
    <property type="match status" value="1"/>
</dbReference>